<dbReference type="Proteomes" id="UP000039865">
    <property type="component" value="Unassembled WGS sequence"/>
</dbReference>
<dbReference type="InParanoid" id="A0A078A7R5"/>
<proteinExistence type="predicted"/>
<feature type="region of interest" description="Disordered" evidence="1">
    <location>
        <begin position="75"/>
        <end position="125"/>
    </location>
</feature>
<feature type="compositionally biased region" description="Acidic residues" evidence="1">
    <location>
        <begin position="85"/>
        <end position="98"/>
    </location>
</feature>
<feature type="transmembrane region" description="Helical" evidence="2">
    <location>
        <begin position="230"/>
        <end position="251"/>
    </location>
</feature>
<dbReference type="OrthoDB" id="323076at2759"/>
<keyword evidence="2" id="KW-0472">Membrane</keyword>
<reference evidence="4 5" key="1">
    <citation type="submission" date="2014-06" db="EMBL/GenBank/DDBJ databases">
        <authorList>
            <person name="Swart Estienne"/>
        </authorList>
    </citation>
    <scope>NUCLEOTIDE SEQUENCE [LARGE SCALE GENOMIC DNA]</scope>
    <source>
        <strain evidence="4 5">130c</strain>
    </source>
</reference>
<evidence type="ECO:0000313" key="5">
    <source>
        <dbReference type="Proteomes" id="UP000039865"/>
    </source>
</evidence>
<dbReference type="PROSITE" id="PS50192">
    <property type="entry name" value="T_SNARE"/>
    <property type="match status" value="1"/>
</dbReference>
<protein>
    <submittedName>
        <fullName evidence="4">Qa-snare protein</fullName>
    </submittedName>
</protein>
<evidence type="ECO:0000256" key="2">
    <source>
        <dbReference type="SAM" id="Phobius"/>
    </source>
</evidence>
<keyword evidence="2" id="KW-0812">Transmembrane</keyword>
<dbReference type="InterPro" id="IPR000727">
    <property type="entry name" value="T_SNARE_dom"/>
</dbReference>
<feature type="domain" description="T-SNARE coiled-coil homology" evidence="3">
    <location>
        <begin position="159"/>
        <end position="221"/>
    </location>
</feature>
<keyword evidence="5" id="KW-1185">Reference proteome</keyword>
<keyword evidence="2" id="KW-1133">Transmembrane helix</keyword>
<dbReference type="EMBL" id="CCKQ01006951">
    <property type="protein sequence ID" value="CDW78289.1"/>
    <property type="molecule type" value="Genomic_DNA"/>
</dbReference>
<organism evidence="4 5">
    <name type="scientific">Stylonychia lemnae</name>
    <name type="common">Ciliate</name>
    <dbReference type="NCBI Taxonomy" id="5949"/>
    <lineage>
        <taxon>Eukaryota</taxon>
        <taxon>Sar</taxon>
        <taxon>Alveolata</taxon>
        <taxon>Ciliophora</taxon>
        <taxon>Intramacronucleata</taxon>
        <taxon>Spirotrichea</taxon>
        <taxon>Stichotrichia</taxon>
        <taxon>Sporadotrichida</taxon>
        <taxon>Oxytrichidae</taxon>
        <taxon>Stylonychinae</taxon>
        <taxon>Stylonychia</taxon>
    </lineage>
</organism>
<feature type="compositionally biased region" description="Basic residues" evidence="1">
    <location>
        <begin position="106"/>
        <end position="120"/>
    </location>
</feature>
<dbReference type="AlphaFoldDB" id="A0A078A7R5"/>
<evidence type="ECO:0000256" key="1">
    <source>
        <dbReference type="SAM" id="MobiDB-lite"/>
    </source>
</evidence>
<evidence type="ECO:0000259" key="3">
    <source>
        <dbReference type="PROSITE" id="PS50192"/>
    </source>
</evidence>
<gene>
    <name evidence="4" type="primary">Contig18834.g19977</name>
    <name evidence="4" type="ORF">STYLEM_7265</name>
</gene>
<accession>A0A078A7R5</accession>
<sequence>MAAKQVIDEINDYLETNQSEKSRLTENIEKDIERVNNDIRNAQYDLKRLPKDRETEFEEQLLKQKRQIDKIMNQLKKKSGQGIQEESEMQDFDQEVDQENQVGPKSSRRKKNQNSSRARKNNIQFQNDIDIERDEEANHRIEKIDYRQADVQVVGNAALNMQAESKKALERIQKNIGQIDELADQQLLELQRQNERIMKIDTQLNQIESTSQRAMKYIRYFGKNYMTDKFIIFMVILIAGALVGIIIAAVVKDKN</sequence>
<dbReference type="SUPFAM" id="SSF58038">
    <property type="entry name" value="SNARE fusion complex"/>
    <property type="match status" value="1"/>
</dbReference>
<name>A0A078A7R5_STYLE</name>
<dbReference type="Gene3D" id="1.20.5.110">
    <property type="match status" value="1"/>
</dbReference>
<evidence type="ECO:0000313" key="4">
    <source>
        <dbReference type="EMBL" id="CDW78289.1"/>
    </source>
</evidence>